<protein>
    <submittedName>
        <fullName evidence="1">Uncharacterized protein</fullName>
    </submittedName>
</protein>
<keyword evidence="2" id="KW-1185">Reference proteome</keyword>
<evidence type="ECO:0000313" key="1">
    <source>
        <dbReference type="EMBL" id="ENI04498.1"/>
    </source>
</evidence>
<feature type="non-terminal residue" evidence="1">
    <location>
        <position position="1"/>
    </location>
</feature>
<dbReference type="Proteomes" id="UP000012338">
    <property type="component" value="Unassembled WGS sequence"/>
</dbReference>
<proteinExistence type="predicted"/>
<reference evidence="1 2" key="1">
    <citation type="journal article" date="2012" name="PLoS Pathog.">
        <title>Diverse lifestyles and strategies of plant pathogenesis encoded in the genomes of eighteen Dothideomycetes fungi.</title>
        <authorList>
            <person name="Ohm R.A."/>
            <person name="Feau N."/>
            <person name="Henrissat B."/>
            <person name="Schoch C.L."/>
            <person name="Horwitz B.A."/>
            <person name="Barry K.W."/>
            <person name="Condon B.J."/>
            <person name="Copeland A.C."/>
            <person name="Dhillon B."/>
            <person name="Glaser F."/>
            <person name="Hesse C.N."/>
            <person name="Kosti I."/>
            <person name="LaButti K."/>
            <person name="Lindquist E.A."/>
            <person name="Lucas S."/>
            <person name="Salamov A.A."/>
            <person name="Bradshaw R.E."/>
            <person name="Ciuffetti L."/>
            <person name="Hamelin R.C."/>
            <person name="Kema G.H.J."/>
            <person name="Lawrence C."/>
            <person name="Scott J.A."/>
            <person name="Spatafora J.W."/>
            <person name="Turgeon B.G."/>
            <person name="de Wit P.J.G.M."/>
            <person name="Zhong S."/>
            <person name="Goodwin S.B."/>
            <person name="Grigoriev I.V."/>
        </authorList>
    </citation>
    <scope>NUCLEOTIDE SEQUENCE [LARGE SCALE GENOMIC DNA]</scope>
    <source>
        <strain evidence="2">C4 / ATCC 48331 / race T</strain>
    </source>
</reference>
<sequence length="62" mass="6991">LNVGCFSPLKLTYSCKVESHICYYINYTAQLEFLLAFKAAYDQSFTLAGIYSAFYSASLMPL</sequence>
<dbReference type="AlphaFoldDB" id="N4X7Q2"/>
<dbReference type="EMBL" id="KB733457">
    <property type="protein sequence ID" value="ENI04498.1"/>
    <property type="molecule type" value="Genomic_DNA"/>
</dbReference>
<name>N4X7Q2_COCH4</name>
<evidence type="ECO:0000313" key="2">
    <source>
        <dbReference type="Proteomes" id="UP000012338"/>
    </source>
</evidence>
<accession>N4X7Q2</accession>
<reference evidence="2" key="2">
    <citation type="journal article" date="2013" name="PLoS Genet.">
        <title>Comparative genome structure, secondary metabolite, and effector coding capacity across Cochliobolus pathogens.</title>
        <authorList>
            <person name="Condon B.J."/>
            <person name="Leng Y."/>
            <person name="Wu D."/>
            <person name="Bushley K.E."/>
            <person name="Ohm R.A."/>
            <person name="Otillar R."/>
            <person name="Martin J."/>
            <person name="Schackwitz W."/>
            <person name="Grimwood J."/>
            <person name="MohdZainudin N."/>
            <person name="Xue C."/>
            <person name="Wang R."/>
            <person name="Manning V.A."/>
            <person name="Dhillon B."/>
            <person name="Tu Z.J."/>
            <person name="Steffenson B.J."/>
            <person name="Salamov A."/>
            <person name="Sun H."/>
            <person name="Lowry S."/>
            <person name="LaButti K."/>
            <person name="Han J."/>
            <person name="Copeland A."/>
            <person name="Lindquist E."/>
            <person name="Barry K."/>
            <person name="Schmutz J."/>
            <person name="Baker S.E."/>
            <person name="Ciuffetti L.M."/>
            <person name="Grigoriev I.V."/>
            <person name="Zhong S."/>
            <person name="Turgeon B.G."/>
        </authorList>
    </citation>
    <scope>NUCLEOTIDE SEQUENCE [LARGE SCALE GENOMIC DNA]</scope>
    <source>
        <strain evidence="2">C4 / ATCC 48331 / race T</strain>
    </source>
</reference>
<dbReference type="HOGENOM" id="CLU_208795_0_0_1"/>
<dbReference type="OrthoDB" id="3692449at2759"/>
<gene>
    <name evidence="1" type="ORF">COCC4DRAFT_140136</name>
</gene>
<organism evidence="1 2">
    <name type="scientific">Cochliobolus heterostrophus (strain C4 / ATCC 48331 / race T)</name>
    <name type="common">Southern corn leaf blight fungus</name>
    <name type="synonym">Bipolaris maydis</name>
    <dbReference type="NCBI Taxonomy" id="665024"/>
    <lineage>
        <taxon>Eukaryota</taxon>
        <taxon>Fungi</taxon>
        <taxon>Dikarya</taxon>
        <taxon>Ascomycota</taxon>
        <taxon>Pezizomycotina</taxon>
        <taxon>Dothideomycetes</taxon>
        <taxon>Pleosporomycetidae</taxon>
        <taxon>Pleosporales</taxon>
        <taxon>Pleosporineae</taxon>
        <taxon>Pleosporaceae</taxon>
        <taxon>Bipolaris</taxon>
    </lineage>
</organism>